<gene>
    <name evidence="2" type="ORF">IAB28_05980</name>
</gene>
<feature type="domain" description="N-acetyltransferase" evidence="1">
    <location>
        <begin position="16"/>
        <end position="180"/>
    </location>
</feature>
<dbReference type="Pfam" id="PF13302">
    <property type="entry name" value="Acetyltransf_3"/>
    <property type="match status" value="1"/>
</dbReference>
<protein>
    <submittedName>
        <fullName evidence="2">GNAT family N-acetyltransferase</fullName>
    </submittedName>
</protein>
<dbReference type="InterPro" id="IPR016181">
    <property type="entry name" value="Acyl_CoA_acyltransferase"/>
</dbReference>
<proteinExistence type="predicted"/>
<accession>A0A9D1A4D7</accession>
<evidence type="ECO:0000313" key="3">
    <source>
        <dbReference type="Proteomes" id="UP000824250"/>
    </source>
</evidence>
<dbReference type="Proteomes" id="UP000824250">
    <property type="component" value="Unassembled WGS sequence"/>
</dbReference>
<reference evidence="2" key="2">
    <citation type="journal article" date="2021" name="PeerJ">
        <title>Extensive microbial diversity within the chicken gut microbiome revealed by metagenomics and culture.</title>
        <authorList>
            <person name="Gilroy R."/>
            <person name="Ravi A."/>
            <person name="Getino M."/>
            <person name="Pursley I."/>
            <person name="Horton D.L."/>
            <person name="Alikhan N.F."/>
            <person name="Baker D."/>
            <person name="Gharbi K."/>
            <person name="Hall N."/>
            <person name="Watson M."/>
            <person name="Adriaenssens E.M."/>
            <person name="Foster-Nyarko E."/>
            <person name="Jarju S."/>
            <person name="Secka A."/>
            <person name="Antonio M."/>
            <person name="Oren A."/>
            <person name="Chaudhuri R.R."/>
            <person name="La Ragione R."/>
            <person name="Hildebrand F."/>
            <person name="Pallen M.J."/>
        </authorList>
    </citation>
    <scope>NUCLEOTIDE SEQUENCE</scope>
    <source>
        <strain evidence="2">CHK180-2868</strain>
    </source>
</reference>
<evidence type="ECO:0000313" key="2">
    <source>
        <dbReference type="EMBL" id="HIR05499.1"/>
    </source>
</evidence>
<evidence type="ECO:0000259" key="1">
    <source>
        <dbReference type="PROSITE" id="PS51186"/>
    </source>
</evidence>
<organism evidence="2 3">
    <name type="scientific">Candidatus Copromonas faecavium</name>
    <name type="common">nom. illeg.</name>
    <dbReference type="NCBI Taxonomy" id="2840740"/>
    <lineage>
        <taxon>Bacteria</taxon>
        <taxon>Bacillati</taxon>
        <taxon>Bacillota</taxon>
        <taxon>Clostridia</taxon>
        <taxon>Lachnospirales</taxon>
        <taxon>Lachnospiraceae</taxon>
        <taxon>Candidatus Copromonas (nom. illeg.)</taxon>
    </lineage>
</organism>
<name>A0A9D1A4D7_9FIRM</name>
<sequence>MAAFRQGRIILETSRLVLREMTWEDFPAICAILQDEETMYAYEHAFSDEEAENWVGRQLERYQTGGIGLWAVVQKETGVVIGQCGLTWQPVPEEYAPSGQAMEIGYLFNRNYWHQGYALEAAAGCKTYAFEVLKEPRICSIIRDNNLASIHVAERNGLKPAGSFVKHYYGIDMLHIIFLAERE</sequence>
<reference evidence="2" key="1">
    <citation type="submission" date="2020-10" db="EMBL/GenBank/DDBJ databases">
        <authorList>
            <person name="Gilroy R."/>
        </authorList>
    </citation>
    <scope>NUCLEOTIDE SEQUENCE</scope>
    <source>
        <strain evidence="2">CHK180-2868</strain>
    </source>
</reference>
<dbReference type="EMBL" id="DVGC01000032">
    <property type="protein sequence ID" value="HIR05499.1"/>
    <property type="molecule type" value="Genomic_DNA"/>
</dbReference>
<comment type="caution">
    <text evidence="2">The sequence shown here is derived from an EMBL/GenBank/DDBJ whole genome shotgun (WGS) entry which is preliminary data.</text>
</comment>
<dbReference type="AlphaFoldDB" id="A0A9D1A4D7"/>
<dbReference type="Gene3D" id="3.40.630.30">
    <property type="match status" value="1"/>
</dbReference>
<dbReference type="GO" id="GO:0016747">
    <property type="term" value="F:acyltransferase activity, transferring groups other than amino-acyl groups"/>
    <property type="evidence" value="ECO:0007669"/>
    <property type="project" value="InterPro"/>
</dbReference>
<dbReference type="PANTHER" id="PTHR43792">
    <property type="entry name" value="GNAT FAMILY, PUTATIVE (AFU_ORTHOLOGUE AFUA_3G00765)-RELATED-RELATED"/>
    <property type="match status" value="1"/>
</dbReference>
<dbReference type="InterPro" id="IPR051531">
    <property type="entry name" value="N-acetyltransferase"/>
</dbReference>
<dbReference type="PANTHER" id="PTHR43792:SF1">
    <property type="entry name" value="N-ACETYLTRANSFERASE DOMAIN-CONTAINING PROTEIN"/>
    <property type="match status" value="1"/>
</dbReference>
<dbReference type="PROSITE" id="PS51186">
    <property type="entry name" value="GNAT"/>
    <property type="match status" value="1"/>
</dbReference>
<dbReference type="SUPFAM" id="SSF55729">
    <property type="entry name" value="Acyl-CoA N-acyltransferases (Nat)"/>
    <property type="match status" value="1"/>
</dbReference>
<dbReference type="InterPro" id="IPR000182">
    <property type="entry name" value="GNAT_dom"/>
</dbReference>